<proteinExistence type="inferred from homology"/>
<feature type="transmembrane region" description="Helical" evidence="5">
    <location>
        <begin position="328"/>
        <end position="349"/>
    </location>
</feature>
<keyword evidence="3 5" id="KW-1133">Transmembrane helix</keyword>
<feature type="transmembrane region" description="Helical" evidence="5">
    <location>
        <begin position="102"/>
        <end position="122"/>
    </location>
</feature>
<feature type="transmembrane region" description="Helical" evidence="5">
    <location>
        <begin position="441"/>
        <end position="459"/>
    </location>
</feature>
<evidence type="ECO:0000256" key="3">
    <source>
        <dbReference type="ARBA" id="ARBA00022989"/>
    </source>
</evidence>
<feature type="transmembrane region" description="Helical" evidence="5">
    <location>
        <begin position="229"/>
        <end position="247"/>
    </location>
</feature>
<geneLocation type="mitochondrion" evidence="7"/>
<dbReference type="GO" id="GO:0016020">
    <property type="term" value="C:membrane"/>
    <property type="evidence" value="ECO:0007669"/>
    <property type="project" value="UniProtKB-SubCell"/>
</dbReference>
<feature type="transmembrane region" description="Helical" evidence="5">
    <location>
        <begin position="355"/>
        <end position="376"/>
    </location>
</feature>
<gene>
    <name evidence="7" type="primary">nad2</name>
</gene>
<dbReference type="InterPro" id="IPR001750">
    <property type="entry name" value="ND/Mrp_TM"/>
</dbReference>
<feature type="transmembrane region" description="Helical" evidence="5">
    <location>
        <begin position="129"/>
        <end position="146"/>
    </location>
</feature>
<feature type="transmembrane region" description="Helical" evidence="5">
    <location>
        <begin position="397"/>
        <end position="421"/>
    </location>
</feature>
<accession>A0A8T9EVG4</accession>
<dbReference type="PANTHER" id="PTHR22773">
    <property type="entry name" value="NADH DEHYDROGENASE"/>
    <property type="match status" value="1"/>
</dbReference>
<comment type="subcellular location">
    <subcellularLocation>
        <location evidence="1">Membrane</location>
        <topology evidence="1">Multi-pass membrane protein</topology>
    </subcellularLocation>
</comment>
<evidence type="ECO:0000313" key="7">
    <source>
        <dbReference type="EMBL" id="UNJ79221.1"/>
    </source>
</evidence>
<reference evidence="7" key="1">
    <citation type="submission" date="2020-01" db="EMBL/GenBank/DDBJ databases">
        <title>Completer mitochondrial genome of audouinella-like taxa.</title>
        <authorList>
            <person name="Nan F.R."/>
        </authorList>
    </citation>
    <scope>NUCLEOTIDE SEQUENCE</scope>
</reference>
<feature type="transmembrane region" description="Helical" evidence="5">
    <location>
        <begin position="32"/>
        <end position="51"/>
    </location>
</feature>
<dbReference type="GO" id="GO:0008137">
    <property type="term" value="F:NADH dehydrogenase (ubiquinone) activity"/>
    <property type="evidence" value="ECO:0007669"/>
    <property type="project" value="InterPro"/>
</dbReference>
<evidence type="ECO:0000256" key="2">
    <source>
        <dbReference type="ARBA" id="ARBA00022692"/>
    </source>
</evidence>
<evidence type="ECO:0000256" key="1">
    <source>
        <dbReference type="ARBA" id="ARBA00004141"/>
    </source>
</evidence>
<feature type="transmembrane region" description="Helical" evidence="5">
    <location>
        <begin position="63"/>
        <end position="82"/>
    </location>
</feature>
<dbReference type="AlphaFoldDB" id="A0A8T9EVG4"/>
<evidence type="ECO:0000259" key="6">
    <source>
        <dbReference type="Pfam" id="PF00361"/>
    </source>
</evidence>
<feature type="transmembrane region" description="Helical" evidence="5">
    <location>
        <begin position="183"/>
        <end position="209"/>
    </location>
</feature>
<keyword evidence="2 5" id="KW-0812">Transmembrane</keyword>
<sequence>MYYFVCWGLFIISLLLIIMFLIHDIFVVFPEIYLLICTSFLLIYGTFLSTINNFGFPVLSINIAWLSLQIIVLSLYLVYFSIPCYFYAFNQLIISDLFTKNIKLFIIIFSFFLFFFSFSYVTNECINSFEFWILILLAVVGMLLTVQVNDLLSMYITIELQSLIYYILASFKRTSEFSTEAGLKYFILGAFSSILLLFGFSILYSLTGLTNFNDFLNFFSEFYLVADNFLNFGITAGLILIGSALLFKLTAAPFHMWAPDVYEGTPYPITLLFSTLPKFTILILFLRFFTLLFYNLFQVWQPLVLICIYLSTLVGTFSALLQNRWKRFLAYSSINHIGFMLVGLTTNSLSGSFSLLFYTLTYAIMTFSLFWLILVLRSYNYSTFCQIRYIKNLKGLFEINPILAFSFSLILFSMVGIPPLIGFFAKVFIYFSCLQINMYSLPLFLVIISCISCFYYIRLIKWMYFVRKPVQSIFYPVEKLNSLCLGFFVFLTIFLSLNLEFVCLFVTHTTLFLIN</sequence>
<feature type="transmembrane region" description="Helical" evidence="5">
    <location>
        <begin position="7"/>
        <end position="26"/>
    </location>
</feature>
<evidence type="ECO:0000256" key="4">
    <source>
        <dbReference type="ARBA" id="ARBA00023136"/>
    </source>
</evidence>
<name>A0A8T9EVG4_9FLOR</name>
<organism evidence="7">
    <name type="scientific">Audouinella sp</name>
    <dbReference type="NCBI Taxonomy" id="2927089"/>
    <lineage>
        <taxon>Eukaryota</taxon>
        <taxon>Rhodophyta</taxon>
        <taxon>Florideophyceae</taxon>
        <taxon>Nemaliophycidae</taxon>
        <taxon>Acrochaetiales</taxon>
        <taxon>Acrochaetiaceae</taxon>
        <taxon>Audouinella</taxon>
    </lineage>
</organism>
<dbReference type="NCBIfam" id="TIGR01770">
    <property type="entry name" value="NDH_I_N"/>
    <property type="match status" value="1"/>
</dbReference>
<dbReference type="InterPro" id="IPR010096">
    <property type="entry name" value="NADH-Q_OxRdtase_suN/2"/>
</dbReference>
<dbReference type="PRINTS" id="PR01434">
    <property type="entry name" value="NADHDHGNASE5"/>
</dbReference>
<dbReference type="GO" id="GO:0042773">
    <property type="term" value="P:ATP synthesis coupled electron transport"/>
    <property type="evidence" value="ECO:0007669"/>
    <property type="project" value="InterPro"/>
</dbReference>
<feature type="transmembrane region" description="Helical" evidence="5">
    <location>
        <begin position="480"/>
        <end position="507"/>
    </location>
</feature>
<feature type="transmembrane region" description="Helical" evidence="5">
    <location>
        <begin position="152"/>
        <end position="171"/>
    </location>
</feature>
<dbReference type="Pfam" id="PF00361">
    <property type="entry name" value="Proton_antipo_M"/>
    <property type="match status" value="1"/>
</dbReference>
<dbReference type="HAMAP" id="MF_00445">
    <property type="entry name" value="NDH1_NuoN_1"/>
    <property type="match status" value="1"/>
</dbReference>
<evidence type="ECO:0000256" key="5">
    <source>
        <dbReference type="SAM" id="Phobius"/>
    </source>
</evidence>
<feature type="transmembrane region" description="Helical" evidence="5">
    <location>
        <begin position="303"/>
        <end position="321"/>
    </location>
</feature>
<dbReference type="EMBL" id="MN912388">
    <property type="protein sequence ID" value="UNJ79221.1"/>
    <property type="molecule type" value="Genomic_DNA"/>
</dbReference>
<feature type="domain" description="NADH:quinone oxidoreductase/Mrp antiporter transmembrane" evidence="6">
    <location>
        <begin position="149"/>
        <end position="452"/>
    </location>
</feature>
<keyword evidence="4 5" id="KW-0472">Membrane</keyword>
<keyword evidence="7" id="KW-0496">Mitochondrion</keyword>
<protein>
    <submittedName>
        <fullName evidence="7">NADH dehydrogenase subunit 2</fullName>
    </submittedName>
</protein>